<feature type="transmembrane region" description="Helical" evidence="7">
    <location>
        <begin position="270"/>
        <end position="294"/>
    </location>
</feature>
<evidence type="ECO:0000259" key="8">
    <source>
        <dbReference type="PROSITE" id="PS50850"/>
    </source>
</evidence>
<feature type="transmembrane region" description="Helical" evidence="7">
    <location>
        <begin position="442"/>
        <end position="463"/>
    </location>
</feature>
<evidence type="ECO:0000256" key="6">
    <source>
        <dbReference type="ARBA" id="ARBA00023136"/>
    </source>
</evidence>
<dbReference type="InterPro" id="IPR050382">
    <property type="entry name" value="MFS_Na/Anion_cotransporter"/>
</dbReference>
<proteinExistence type="predicted"/>
<keyword evidence="10" id="KW-1185">Reference proteome</keyword>
<gene>
    <name evidence="9" type="ORF">Zmor_023539</name>
</gene>
<keyword evidence="6 7" id="KW-0472">Membrane</keyword>
<evidence type="ECO:0000256" key="1">
    <source>
        <dbReference type="ARBA" id="ARBA00004141"/>
    </source>
</evidence>
<dbReference type="EMBL" id="JALNTZ010000007">
    <property type="protein sequence ID" value="KAJ3645920.1"/>
    <property type="molecule type" value="Genomic_DNA"/>
</dbReference>
<evidence type="ECO:0000256" key="2">
    <source>
        <dbReference type="ARBA" id="ARBA00022448"/>
    </source>
</evidence>
<dbReference type="SUPFAM" id="SSF103473">
    <property type="entry name" value="MFS general substrate transporter"/>
    <property type="match status" value="1"/>
</dbReference>
<dbReference type="InterPro" id="IPR020846">
    <property type="entry name" value="MFS_dom"/>
</dbReference>
<evidence type="ECO:0000256" key="7">
    <source>
        <dbReference type="SAM" id="Phobius"/>
    </source>
</evidence>
<dbReference type="PANTHER" id="PTHR11662">
    <property type="entry name" value="SOLUTE CARRIER FAMILY 17"/>
    <property type="match status" value="1"/>
</dbReference>
<evidence type="ECO:0000313" key="9">
    <source>
        <dbReference type="EMBL" id="KAJ3645920.1"/>
    </source>
</evidence>
<sequence>MTLICSKGFIPTRFLIAVMIFSACFVTYTVRINISINLIAMVESTRTNAITFEPECVVINRKNNTHNLENSEPPKLTSTSNYGVRYNWDSNLQSLILGSYFWGYTITCIPGGILAEKIGPTRTVMIASLISGFLTFMDPFVASWNYIAFILTRFLIGMCGGVVYPCFQCLISHWAPPEEKGKFVSVLLGGSAGTVVTWPVLSIIIENLGWSWSFFLNGGFLIIWSILWILLVSDSPETHPRISEAEKVYIVNSLGTSIKQTKKLPPFKEIACSVPFWALIILHFGSIWGLYFLLTYGPKFLSSVLGFNLGHTGVLAALPYLIRLIVGFISAHIGDLIRKRKVVSTVIVRKCFILFSHIIPGILLLVLILVKCDLTWSIAILILSLGSNGTSTVTNLQNSQDLAPNYAGSLYGIVNCIGATAGFITPVIVGQLTAVNNGLHEWHIMFGITAMVYIVSGLVFYIFGSADIQVWNEEEKIENSWKDGIPNLGFDNIDDTTLKIEDKAKESTNGRIGMY</sequence>
<reference evidence="9" key="1">
    <citation type="journal article" date="2023" name="G3 (Bethesda)">
        <title>Whole genome assemblies of Zophobas morio and Tenebrio molitor.</title>
        <authorList>
            <person name="Kaur S."/>
            <person name="Stinson S.A."/>
            <person name="diCenzo G.C."/>
        </authorList>
    </citation>
    <scope>NUCLEOTIDE SEQUENCE</scope>
    <source>
        <strain evidence="9">QUZm001</strain>
    </source>
</reference>
<evidence type="ECO:0000256" key="5">
    <source>
        <dbReference type="ARBA" id="ARBA00022989"/>
    </source>
</evidence>
<dbReference type="Proteomes" id="UP001168821">
    <property type="component" value="Unassembled WGS sequence"/>
</dbReference>
<keyword evidence="5 7" id="KW-1133">Transmembrane helix</keyword>
<accession>A0AA38M6H4</accession>
<dbReference type="Pfam" id="PF07690">
    <property type="entry name" value="MFS_1"/>
    <property type="match status" value="1"/>
</dbReference>
<organism evidence="9 10">
    <name type="scientific">Zophobas morio</name>
    <dbReference type="NCBI Taxonomy" id="2755281"/>
    <lineage>
        <taxon>Eukaryota</taxon>
        <taxon>Metazoa</taxon>
        <taxon>Ecdysozoa</taxon>
        <taxon>Arthropoda</taxon>
        <taxon>Hexapoda</taxon>
        <taxon>Insecta</taxon>
        <taxon>Pterygota</taxon>
        <taxon>Neoptera</taxon>
        <taxon>Endopterygota</taxon>
        <taxon>Coleoptera</taxon>
        <taxon>Polyphaga</taxon>
        <taxon>Cucujiformia</taxon>
        <taxon>Tenebrionidae</taxon>
        <taxon>Zophobas</taxon>
    </lineage>
</organism>
<feature type="transmembrane region" description="Helical" evidence="7">
    <location>
        <begin position="376"/>
        <end position="396"/>
    </location>
</feature>
<dbReference type="PROSITE" id="PS50850">
    <property type="entry name" value="MFS"/>
    <property type="match status" value="1"/>
</dbReference>
<feature type="transmembrane region" description="Helical" evidence="7">
    <location>
        <begin position="95"/>
        <end position="115"/>
    </location>
</feature>
<dbReference type="PANTHER" id="PTHR11662:SF336">
    <property type="entry name" value="LP19554P"/>
    <property type="match status" value="1"/>
</dbReference>
<feature type="transmembrane region" description="Helical" evidence="7">
    <location>
        <begin position="12"/>
        <end position="34"/>
    </location>
</feature>
<keyword evidence="4" id="KW-0769">Symport</keyword>
<dbReference type="FunFam" id="1.20.1250.20:FF:000003">
    <property type="entry name" value="Solute carrier family 17 member 3"/>
    <property type="match status" value="1"/>
</dbReference>
<dbReference type="Gene3D" id="1.20.1250.20">
    <property type="entry name" value="MFS general substrate transporter like domains"/>
    <property type="match status" value="2"/>
</dbReference>
<dbReference type="GO" id="GO:0006820">
    <property type="term" value="P:monoatomic anion transport"/>
    <property type="evidence" value="ECO:0007669"/>
    <property type="project" value="TreeGrafter"/>
</dbReference>
<feature type="transmembrane region" description="Helical" evidence="7">
    <location>
        <begin position="346"/>
        <end position="370"/>
    </location>
</feature>
<comment type="caution">
    <text evidence="9">The sequence shown here is derived from an EMBL/GenBank/DDBJ whole genome shotgun (WGS) entry which is preliminary data.</text>
</comment>
<feature type="transmembrane region" description="Helical" evidence="7">
    <location>
        <begin position="147"/>
        <end position="171"/>
    </location>
</feature>
<evidence type="ECO:0000256" key="4">
    <source>
        <dbReference type="ARBA" id="ARBA00022847"/>
    </source>
</evidence>
<feature type="transmembrane region" description="Helical" evidence="7">
    <location>
        <begin position="211"/>
        <end position="232"/>
    </location>
</feature>
<evidence type="ECO:0000256" key="3">
    <source>
        <dbReference type="ARBA" id="ARBA00022692"/>
    </source>
</evidence>
<keyword evidence="2" id="KW-0813">Transport</keyword>
<evidence type="ECO:0000313" key="10">
    <source>
        <dbReference type="Proteomes" id="UP001168821"/>
    </source>
</evidence>
<dbReference type="GO" id="GO:0015293">
    <property type="term" value="F:symporter activity"/>
    <property type="evidence" value="ECO:0007669"/>
    <property type="project" value="UniProtKB-KW"/>
</dbReference>
<feature type="domain" description="Major facilitator superfamily (MFS) profile" evidence="8">
    <location>
        <begin position="32"/>
        <end position="468"/>
    </location>
</feature>
<dbReference type="InterPro" id="IPR036259">
    <property type="entry name" value="MFS_trans_sf"/>
</dbReference>
<protein>
    <recommendedName>
        <fullName evidence="8">Major facilitator superfamily (MFS) profile domain-containing protein</fullName>
    </recommendedName>
</protein>
<dbReference type="InterPro" id="IPR011701">
    <property type="entry name" value="MFS"/>
</dbReference>
<keyword evidence="3 7" id="KW-0812">Transmembrane</keyword>
<comment type="subcellular location">
    <subcellularLocation>
        <location evidence="1">Membrane</location>
        <topology evidence="1">Multi-pass membrane protein</topology>
    </subcellularLocation>
</comment>
<feature type="transmembrane region" description="Helical" evidence="7">
    <location>
        <begin position="183"/>
        <end position="205"/>
    </location>
</feature>
<dbReference type="GO" id="GO:0016020">
    <property type="term" value="C:membrane"/>
    <property type="evidence" value="ECO:0007669"/>
    <property type="project" value="UniProtKB-SubCell"/>
</dbReference>
<dbReference type="PROSITE" id="PS51257">
    <property type="entry name" value="PROKAR_LIPOPROTEIN"/>
    <property type="match status" value="1"/>
</dbReference>
<name>A0AA38M6H4_9CUCU</name>
<feature type="transmembrane region" description="Helical" evidence="7">
    <location>
        <begin position="122"/>
        <end position="141"/>
    </location>
</feature>
<feature type="transmembrane region" description="Helical" evidence="7">
    <location>
        <begin position="314"/>
        <end position="334"/>
    </location>
</feature>
<dbReference type="AlphaFoldDB" id="A0AA38M6H4"/>
<feature type="transmembrane region" description="Helical" evidence="7">
    <location>
        <begin position="408"/>
        <end position="430"/>
    </location>
</feature>